<dbReference type="EMBL" id="JAPQKO010000002">
    <property type="protein sequence ID" value="KAJ5180552.1"/>
    <property type="molecule type" value="Genomic_DNA"/>
</dbReference>
<dbReference type="PROSITE" id="PS50011">
    <property type="entry name" value="PROTEIN_KINASE_DOM"/>
    <property type="match status" value="1"/>
</dbReference>
<evidence type="ECO:0000313" key="5">
    <source>
        <dbReference type="Proteomes" id="UP001146351"/>
    </source>
</evidence>
<reference evidence="4" key="1">
    <citation type="submission" date="2022-11" db="EMBL/GenBank/DDBJ databases">
        <authorList>
            <person name="Petersen C."/>
        </authorList>
    </citation>
    <scope>NUCLEOTIDE SEQUENCE</scope>
    <source>
        <strain evidence="4">IBT 21917</strain>
    </source>
</reference>
<proteinExistence type="predicted"/>
<keyword evidence="1" id="KW-0547">Nucleotide-binding</keyword>
<feature type="domain" description="Protein kinase" evidence="3">
    <location>
        <begin position="74"/>
        <end position="402"/>
    </location>
</feature>
<dbReference type="SMART" id="SM00220">
    <property type="entry name" value="S_TKc"/>
    <property type="match status" value="1"/>
</dbReference>
<dbReference type="Gene3D" id="1.10.510.10">
    <property type="entry name" value="Transferase(Phosphotransferase) domain 1"/>
    <property type="match status" value="2"/>
</dbReference>
<dbReference type="OrthoDB" id="4062651at2759"/>
<dbReference type="InterPro" id="IPR000719">
    <property type="entry name" value="Prot_kinase_dom"/>
</dbReference>
<dbReference type="Pfam" id="PF00069">
    <property type="entry name" value="Pkinase"/>
    <property type="match status" value="1"/>
</dbReference>
<reference evidence="4" key="2">
    <citation type="journal article" date="2023" name="IMA Fungus">
        <title>Comparative genomic study of the Penicillium genus elucidates a diverse pangenome and 15 lateral gene transfer events.</title>
        <authorList>
            <person name="Petersen C."/>
            <person name="Sorensen T."/>
            <person name="Nielsen M.R."/>
            <person name="Sondergaard T.E."/>
            <person name="Sorensen J.L."/>
            <person name="Fitzpatrick D.A."/>
            <person name="Frisvad J.C."/>
            <person name="Nielsen K.L."/>
        </authorList>
    </citation>
    <scope>NUCLEOTIDE SEQUENCE</scope>
    <source>
        <strain evidence="4">IBT 21917</strain>
    </source>
</reference>
<protein>
    <recommendedName>
        <fullName evidence="3">Protein kinase domain-containing protein</fullName>
    </recommendedName>
</protein>
<dbReference type="GO" id="GO:0005737">
    <property type="term" value="C:cytoplasm"/>
    <property type="evidence" value="ECO:0007669"/>
    <property type="project" value="TreeGrafter"/>
</dbReference>
<gene>
    <name evidence="4" type="ORF">N7492_003762</name>
</gene>
<evidence type="ECO:0000313" key="4">
    <source>
        <dbReference type="EMBL" id="KAJ5180552.1"/>
    </source>
</evidence>
<accession>A0A9W9IMN9</accession>
<sequence length="415" mass="46914">MHPPDQAIHHHFLKRAQESPGSLFSATRSWTKTFWSNADSESTDRQPLLRSETDSTRPSSLFPELHLPFTTKYGRCLEILHYGGNSTIRLHERKQELFAVKVYRRPLLSRSVSPSHSRCSPLRLVDSHPRHPNILPVIDLLHNERSELCLVLPYCTGGDLHELLCRAGPLPTCEADCLVTQILRALAFLHKNNIAHQDIRLETVLLTERGAVKLAGFGNGHIRRLWAESAVPAESEDTQCSQHIRSQPPSSWLSCFLCLFSCPSSLLPGWRGSLRVSGCSASFPGINLPYIPPEGFHHQPYPSCRGHDDASHSIADYDPRPVDIWAVAMIYLALLTGRLLWRSARPGHEDSRYLDYLHDRCNYGYPQIELLGEKRRNAIYAMLDPNPQRRITAVRLLQSEWISAVSVCEAGKKGY</sequence>
<evidence type="ECO:0000259" key="3">
    <source>
        <dbReference type="PROSITE" id="PS50011"/>
    </source>
</evidence>
<dbReference type="InterPro" id="IPR011009">
    <property type="entry name" value="Kinase-like_dom_sf"/>
</dbReference>
<dbReference type="AlphaFoldDB" id="A0A9W9IMN9"/>
<evidence type="ECO:0000256" key="2">
    <source>
        <dbReference type="ARBA" id="ARBA00022840"/>
    </source>
</evidence>
<dbReference type="GO" id="GO:0005524">
    <property type="term" value="F:ATP binding"/>
    <property type="evidence" value="ECO:0007669"/>
    <property type="project" value="UniProtKB-KW"/>
</dbReference>
<organism evidence="4 5">
    <name type="scientific">Penicillium capsulatum</name>
    <dbReference type="NCBI Taxonomy" id="69766"/>
    <lineage>
        <taxon>Eukaryota</taxon>
        <taxon>Fungi</taxon>
        <taxon>Dikarya</taxon>
        <taxon>Ascomycota</taxon>
        <taxon>Pezizomycotina</taxon>
        <taxon>Eurotiomycetes</taxon>
        <taxon>Eurotiomycetidae</taxon>
        <taxon>Eurotiales</taxon>
        <taxon>Aspergillaceae</taxon>
        <taxon>Penicillium</taxon>
    </lineage>
</organism>
<keyword evidence="2" id="KW-0067">ATP-binding</keyword>
<dbReference type="PANTHER" id="PTHR24346">
    <property type="entry name" value="MAP/MICROTUBULE AFFINITY-REGULATING KINASE"/>
    <property type="match status" value="1"/>
</dbReference>
<dbReference type="Proteomes" id="UP001146351">
    <property type="component" value="Unassembled WGS sequence"/>
</dbReference>
<evidence type="ECO:0000256" key="1">
    <source>
        <dbReference type="ARBA" id="ARBA00022741"/>
    </source>
</evidence>
<keyword evidence="5" id="KW-1185">Reference proteome</keyword>
<comment type="caution">
    <text evidence="4">The sequence shown here is derived from an EMBL/GenBank/DDBJ whole genome shotgun (WGS) entry which is preliminary data.</text>
</comment>
<dbReference type="GO" id="GO:0004674">
    <property type="term" value="F:protein serine/threonine kinase activity"/>
    <property type="evidence" value="ECO:0007669"/>
    <property type="project" value="TreeGrafter"/>
</dbReference>
<dbReference type="GO" id="GO:0035556">
    <property type="term" value="P:intracellular signal transduction"/>
    <property type="evidence" value="ECO:0007669"/>
    <property type="project" value="TreeGrafter"/>
</dbReference>
<name>A0A9W9IMN9_9EURO</name>
<dbReference type="PANTHER" id="PTHR24346:SF30">
    <property type="entry name" value="MATERNAL EMBRYONIC LEUCINE ZIPPER KINASE"/>
    <property type="match status" value="1"/>
</dbReference>
<dbReference type="SUPFAM" id="SSF56112">
    <property type="entry name" value="Protein kinase-like (PK-like)"/>
    <property type="match status" value="1"/>
</dbReference>